<dbReference type="AlphaFoldDB" id="A0A5J5IZE9"/>
<dbReference type="OrthoDB" id="517007at2"/>
<dbReference type="InterPro" id="IPR020904">
    <property type="entry name" value="Sc_DH/Rdtase_CS"/>
</dbReference>
<dbReference type="PRINTS" id="PR00080">
    <property type="entry name" value="SDRFAMILY"/>
</dbReference>
<evidence type="ECO:0000313" key="4">
    <source>
        <dbReference type="Proteomes" id="UP000325827"/>
    </source>
</evidence>
<dbReference type="PANTHER" id="PTHR43639:SF1">
    <property type="entry name" value="SHORT-CHAIN DEHYDROGENASE_REDUCTASE FAMILY PROTEIN"/>
    <property type="match status" value="1"/>
</dbReference>
<dbReference type="SUPFAM" id="SSF51735">
    <property type="entry name" value="NAD(P)-binding Rossmann-fold domains"/>
    <property type="match status" value="1"/>
</dbReference>
<evidence type="ECO:0000313" key="3">
    <source>
        <dbReference type="EMBL" id="KAA9104545.1"/>
    </source>
</evidence>
<evidence type="ECO:0000256" key="1">
    <source>
        <dbReference type="ARBA" id="ARBA00006484"/>
    </source>
</evidence>
<protein>
    <submittedName>
        <fullName evidence="3">SDR family oxidoreductase</fullName>
    </submittedName>
</protein>
<dbReference type="CDD" id="cd05233">
    <property type="entry name" value="SDR_c"/>
    <property type="match status" value="1"/>
</dbReference>
<dbReference type="Proteomes" id="UP000325827">
    <property type="component" value="Unassembled WGS sequence"/>
</dbReference>
<name>A0A5J5IZE9_9MICO</name>
<dbReference type="Pfam" id="PF13561">
    <property type="entry name" value="adh_short_C2"/>
    <property type="match status" value="1"/>
</dbReference>
<comment type="caution">
    <text evidence="3">The sequence shown here is derived from an EMBL/GenBank/DDBJ whole genome shotgun (WGS) entry which is preliminary data.</text>
</comment>
<dbReference type="InterPro" id="IPR002347">
    <property type="entry name" value="SDR_fam"/>
</dbReference>
<dbReference type="GO" id="GO:0016491">
    <property type="term" value="F:oxidoreductase activity"/>
    <property type="evidence" value="ECO:0007669"/>
    <property type="project" value="UniProtKB-KW"/>
</dbReference>
<gene>
    <name evidence="3" type="ORF">F6B43_19460</name>
</gene>
<keyword evidence="2" id="KW-0560">Oxidoreductase</keyword>
<reference evidence="4" key="1">
    <citation type="submission" date="2019-09" db="EMBL/GenBank/DDBJ databases">
        <title>Mumia zhuanghuii sp. nov. isolated from the intestinal contents of plateau pika (Ochotona curzoniae) in the Qinghai-Tibet plateau of China.</title>
        <authorList>
            <person name="Tian Z."/>
        </authorList>
    </citation>
    <scope>NUCLEOTIDE SEQUENCE [LARGE SCALE GENOMIC DNA]</scope>
    <source>
        <strain evidence="4">JCM 30598</strain>
    </source>
</reference>
<keyword evidence="4" id="KW-1185">Reference proteome</keyword>
<comment type="similarity">
    <text evidence="1">Belongs to the short-chain dehydrogenases/reductases (SDR) family.</text>
</comment>
<dbReference type="PRINTS" id="PR00081">
    <property type="entry name" value="GDHRDH"/>
</dbReference>
<dbReference type="Gene3D" id="3.40.50.720">
    <property type="entry name" value="NAD(P)-binding Rossmann-like Domain"/>
    <property type="match status" value="1"/>
</dbReference>
<dbReference type="PANTHER" id="PTHR43639">
    <property type="entry name" value="OXIDOREDUCTASE, SHORT-CHAIN DEHYDROGENASE/REDUCTASE FAMILY (AFU_ORTHOLOGUE AFUA_5G02870)"/>
    <property type="match status" value="1"/>
</dbReference>
<evidence type="ECO:0000256" key="2">
    <source>
        <dbReference type="ARBA" id="ARBA00023002"/>
    </source>
</evidence>
<dbReference type="PROSITE" id="PS00061">
    <property type="entry name" value="ADH_SHORT"/>
    <property type="match status" value="1"/>
</dbReference>
<accession>A0A5J5IZE9</accession>
<dbReference type="EMBL" id="VYSA01000008">
    <property type="protein sequence ID" value="KAA9104545.1"/>
    <property type="molecule type" value="Genomic_DNA"/>
</dbReference>
<dbReference type="InterPro" id="IPR036291">
    <property type="entry name" value="NAD(P)-bd_dom_sf"/>
</dbReference>
<organism evidence="3 4">
    <name type="scientific">Microbacterium rhizomatis</name>
    <dbReference type="NCBI Taxonomy" id="1631477"/>
    <lineage>
        <taxon>Bacteria</taxon>
        <taxon>Bacillati</taxon>
        <taxon>Actinomycetota</taxon>
        <taxon>Actinomycetes</taxon>
        <taxon>Micrococcales</taxon>
        <taxon>Microbacteriaceae</taxon>
        <taxon>Microbacterium</taxon>
    </lineage>
</organism>
<sequence length="268" mass="28001">MRTLMRELVVVTGASGGIGAAICWRLHADGYGVIAQYGVSHERARALGERIRRDGGFFEAIACDLSSPDGPSTVTQAVQAMLGANRDHTLRGLVNNAAKLLGPAFGEATVDQFDDYMAVNVRAPFFLSQGLAPLMPPGGSIVNISSASAHFSSPGDIVYAMTKSALESLTRNMAEAIAPAGLRVNAVVPGFTDNGHPAFQNPAAQEYMSSFSVLGGVADPDVVAEAVSFLISDRARRTTGTVLDVTGGSTLGARHRRASSVRALLPDT</sequence>
<proteinExistence type="inferred from homology"/>